<dbReference type="Gene3D" id="3.50.50.60">
    <property type="entry name" value="FAD/NAD(P)-binding domain"/>
    <property type="match status" value="2"/>
</dbReference>
<evidence type="ECO:0000313" key="3">
    <source>
        <dbReference type="EMBL" id="GBC60544.1"/>
    </source>
</evidence>
<dbReference type="Pfam" id="PF14691">
    <property type="entry name" value="Fer4_20"/>
    <property type="match status" value="1"/>
</dbReference>
<sequence>MTAEQETIKDIPLYISKSNVSTEMNKTGAWRFVRPGYDEKTAPCSNACPAGEDIARIEMLAGRGMFLAAWETILRENPFPAICGRVCFHPCERACNRGEMDDAIAVHNLERFIGDLAIRDAYALPHPFYGDESEAQKRAESGKRIAIAGSGPAGLSAAYFLTRLGHTCDIFEADSEPGGVLRWGIPWYRLPEDILKNEISRILDMGVTIYCNRPFDQTSLRETEGRYDAVFMGCGYGQPFSLKIPGGAYALDGLKFLHNIRDGGPDCVQGNVAVIGGGNTAIDVVRSLARMGSKPVLVYRRRQQDMPAFAHEVTMALEEGAELRELLSPIRISPIDGGFELTLQKMKIADMESETGRARVVPDGDRTETLRVDQVFTAIGADVSENWYLPPRHQDGLMTFSHTAFATRDLPTVFGGDLATPVKSATDAIASGKQAAMILDINPAKKYSKQIK</sequence>
<dbReference type="Pfam" id="PF07992">
    <property type="entry name" value="Pyr_redox_2"/>
    <property type="match status" value="1"/>
</dbReference>
<name>A0A401FUB6_9BACT</name>
<dbReference type="InterPro" id="IPR023753">
    <property type="entry name" value="FAD/NAD-binding_dom"/>
</dbReference>
<dbReference type="SUPFAM" id="SSF51971">
    <property type="entry name" value="Nucleotide-binding domain"/>
    <property type="match status" value="1"/>
</dbReference>
<dbReference type="Proteomes" id="UP000288096">
    <property type="component" value="Unassembled WGS sequence"/>
</dbReference>
<dbReference type="Gene3D" id="1.10.1060.10">
    <property type="entry name" value="Alpha-helical ferredoxin"/>
    <property type="match status" value="1"/>
</dbReference>
<reference evidence="4" key="2">
    <citation type="submission" date="2019-01" db="EMBL/GenBank/DDBJ databases">
        <title>Genome sequence of Desulfonema ishimotonii strain Tokyo 01.</title>
        <authorList>
            <person name="Fukui M."/>
        </authorList>
    </citation>
    <scope>NUCLEOTIDE SEQUENCE [LARGE SCALE GENOMIC DNA]</scope>
    <source>
        <strain evidence="4">Tokyo 01</strain>
    </source>
</reference>
<evidence type="ECO:0000259" key="2">
    <source>
        <dbReference type="Pfam" id="PF14691"/>
    </source>
</evidence>
<evidence type="ECO:0000259" key="1">
    <source>
        <dbReference type="Pfam" id="PF07992"/>
    </source>
</evidence>
<comment type="caution">
    <text evidence="3">The sequence shown here is derived from an EMBL/GenBank/DDBJ whole genome shotgun (WGS) entry which is preliminary data.</text>
</comment>
<dbReference type="OrthoDB" id="9803192at2"/>
<dbReference type="PANTHER" id="PTHR42783">
    <property type="entry name" value="GLUTAMATE SYNTHASE [NADPH] SMALL CHAIN"/>
    <property type="match status" value="1"/>
</dbReference>
<dbReference type="PRINTS" id="PR00419">
    <property type="entry name" value="ADXRDTASE"/>
</dbReference>
<dbReference type="RefSeq" id="WP_124327945.1">
    <property type="nucleotide sequence ID" value="NZ_BEXT01000001.1"/>
</dbReference>
<feature type="domain" description="Dihydroprymidine dehydrogenase" evidence="2">
    <location>
        <begin position="40"/>
        <end position="118"/>
    </location>
</feature>
<dbReference type="GO" id="GO:0016491">
    <property type="term" value="F:oxidoreductase activity"/>
    <property type="evidence" value="ECO:0007669"/>
    <property type="project" value="InterPro"/>
</dbReference>
<dbReference type="PANTHER" id="PTHR42783:SF3">
    <property type="entry name" value="GLUTAMATE SYNTHASE [NADPH] SMALL CHAIN-RELATED"/>
    <property type="match status" value="1"/>
</dbReference>
<gene>
    <name evidence="3" type="ORF">DENIS_1501</name>
</gene>
<organism evidence="3 4">
    <name type="scientific">Desulfonema ishimotonii</name>
    <dbReference type="NCBI Taxonomy" id="45657"/>
    <lineage>
        <taxon>Bacteria</taxon>
        <taxon>Pseudomonadati</taxon>
        <taxon>Thermodesulfobacteriota</taxon>
        <taxon>Desulfobacteria</taxon>
        <taxon>Desulfobacterales</taxon>
        <taxon>Desulfococcaceae</taxon>
        <taxon>Desulfonema</taxon>
    </lineage>
</organism>
<dbReference type="GO" id="GO:0051536">
    <property type="term" value="F:iron-sulfur cluster binding"/>
    <property type="evidence" value="ECO:0007669"/>
    <property type="project" value="InterPro"/>
</dbReference>
<dbReference type="InterPro" id="IPR028261">
    <property type="entry name" value="DPD_II"/>
</dbReference>
<protein>
    <submittedName>
        <fullName evidence="3">Glutamate synthase</fullName>
    </submittedName>
</protein>
<feature type="domain" description="FAD/NAD(P)-binding" evidence="1">
    <location>
        <begin position="144"/>
        <end position="403"/>
    </location>
</feature>
<accession>A0A401FUB6</accession>
<dbReference type="InterPro" id="IPR009051">
    <property type="entry name" value="Helical_ferredxn"/>
</dbReference>
<dbReference type="EMBL" id="BEXT01000001">
    <property type="protein sequence ID" value="GBC60544.1"/>
    <property type="molecule type" value="Genomic_DNA"/>
</dbReference>
<reference evidence="4" key="1">
    <citation type="submission" date="2017-11" db="EMBL/GenBank/DDBJ databases">
        <authorList>
            <person name="Watanabe M."/>
            <person name="Kojima H."/>
        </authorList>
    </citation>
    <scope>NUCLEOTIDE SEQUENCE [LARGE SCALE GENOMIC DNA]</scope>
    <source>
        <strain evidence="4">Tokyo 01</strain>
    </source>
</reference>
<proteinExistence type="predicted"/>
<evidence type="ECO:0000313" key="4">
    <source>
        <dbReference type="Proteomes" id="UP000288096"/>
    </source>
</evidence>
<dbReference type="AlphaFoldDB" id="A0A401FUB6"/>
<keyword evidence="4" id="KW-1185">Reference proteome</keyword>
<dbReference type="InterPro" id="IPR036188">
    <property type="entry name" value="FAD/NAD-bd_sf"/>
</dbReference>
<dbReference type="SUPFAM" id="SSF46548">
    <property type="entry name" value="alpha-helical ferredoxin"/>
    <property type="match status" value="1"/>
</dbReference>